<evidence type="ECO:0000313" key="3">
    <source>
        <dbReference type="Proteomes" id="UP000789524"/>
    </source>
</evidence>
<feature type="signal peptide" evidence="1">
    <location>
        <begin position="1"/>
        <end position="15"/>
    </location>
</feature>
<organism evidence="2 3">
    <name type="scientific">Danaus chrysippus</name>
    <name type="common">African queen</name>
    <dbReference type="NCBI Taxonomy" id="151541"/>
    <lineage>
        <taxon>Eukaryota</taxon>
        <taxon>Metazoa</taxon>
        <taxon>Ecdysozoa</taxon>
        <taxon>Arthropoda</taxon>
        <taxon>Hexapoda</taxon>
        <taxon>Insecta</taxon>
        <taxon>Pterygota</taxon>
        <taxon>Neoptera</taxon>
        <taxon>Endopterygota</taxon>
        <taxon>Lepidoptera</taxon>
        <taxon>Glossata</taxon>
        <taxon>Ditrysia</taxon>
        <taxon>Papilionoidea</taxon>
        <taxon>Nymphalidae</taxon>
        <taxon>Danainae</taxon>
        <taxon>Danaini</taxon>
        <taxon>Danaina</taxon>
        <taxon>Danaus</taxon>
        <taxon>Anosia</taxon>
    </lineage>
</organism>
<evidence type="ECO:0000256" key="1">
    <source>
        <dbReference type="SAM" id="SignalP"/>
    </source>
</evidence>
<protein>
    <submittedName>
        <fullName evidence="2">(African queen) hypothetical protein</fullName>
    </submittedName>
</protein>
<dbReference type="EMBL" id="CAKASE010000066">
    <property type="protein sequence ID" value="CAG9571052.1"/>
    <property type="molecule type" value="Genomic_DNA"/>
</dbReference>
<comment type="caution">
    <text evidence="2">The sequence shown here is derived from an EMBL/GenBank/DDBJ whole genome shotgun (WGS) entry which is preliminary data.</text>
</comment>
<keyword evidence="1" id="KW-0732">Signal</keyword>
<keyword evidence="3" id="KW-1185">Reference proteome</keyword>
<reference evidence="2" key="1">
    <citation type="submission" date="2021-09" db="EMBL/GenBank/DDBJ databases">
        <authorList>
            <person name="Martin H S."/>
        </authorList>
    </citation>
    <scope>NUCLEOTIDE SEQUENCE</scope>
</reference>
<evidence type="ECO:0000313" key="2">
    <source>
        <dbReference type="EMBL" id="CAG9571052.1"/>
    </source>
</evidence>
<proteinExistence type="predicted"/>
<accession>A0A8J2QVK0</accession>
<dbReference type="AlphaFoldDB" id="A0A8J2QVK0"/>
<name>A0A8J2QVK0_9NEOP</name>
<gene>
    <name evidence="2" type="ORF">DCHRY22_LOCUS9600</name>
</gene>
<dbReference type="OrthoDB" id="6924888at2759"/>
<feature type="chain" id="PRO_5035222925" evidence="1">
    <location>
        <begin position="16"/>
        <end position="731"/>
    </location>
</feature>
<sequence length="731" mass="85592">MMLAILLVGICGISALPQNIWYTETFGQAECEICDERCFMTDEARCGYYNLVKEILENNTDRETHDDINNGIDDMIFDYMEKDNICLGCETCKCGVDGLWNCTFIQRCDPDDELPLDHHTLVVTMENLKEYKKTILNKRIKRSIQGKKKEVMSDEEVLKWMYDTKEYNINKDSLNDTTDKINSKEISVNKTDASIKKDEANISNLNSEPLVFQDLLNNINLDNDEKHISLEDSRHSGHTMFHKLASPNVFNDIKKSILADTIILNYEEENNTQTDRIVNDVFSYIDSDVNENFNYKRDIHKPRRIQKREDKESIYDNSTTSANETEKSVMEIHDVLYPLDRFVEQKQYELDKLLDIKKKFIAYIKTITGINFTDHYTNFTKDNSHLYFIDMDLISNYSEDLRRRDPNMLSKYLAKLKRDIHEVISDVVGIQRLTNYSSMPYELKVLIRAMKNYVTKEKKDKIKKKKSSSNSINLRKTFDMNNAVEKMFCPIDEIIKIFETLDDSILISNALYQLSPVAKKIILRLVNRFYTNDLKFTISTIDLTENTSHALNKVGETYDKMTADIANSPLPERLYVMKLFHLVLSQDIKKLTDVLAMFQFAQNRRMTTIDDVAGEKLIGRISSDLRRSSHRLGRIIQLQILKKGIDTSTERSLKKKKSFLLTIKTLLRNSKKEINRLLRRKVPKNEIVKHIAKKKMDEIRKNKISEYEETMRKWQKNLNIASRYKRKAGWF</sequence>
<dbReference type="Proteomes" id="UP000789524">
    <property type="component" value="Unassembled WGS sequence"/>
</dbReference>